<dbReference type="Proteomes" id="UP000001060">
    <property type="component" value="Chromosome"/>
</dbReference>
<dbReference type="HOGENOM" id="CLU_2862270_0_0_6"/>
<dbReference type="AlphaFoldDB" id="D3HQ81"/>
<dbReference type="EMBL" id="FN650140">
    <property type="protein sequence ID" value="CBJ11051.1"/>
    <property type="molecule type" value="Genomic_DNA"/>
</dbReference>
<keyword evidence="1" id="KW-0175">Coiled coil</keyword>
<gene>
    <name evidence="2" type="ordered locus">LLO_0709</name>
</gene>
<name>D3HQ81_LEGLN</name>
<sequence length="64" mass="7442">MGSQDLRNDLETVGDYRGQVLNRMIDEVDEQAKANLDILLKKCNEALDFLQDRLENQSTIIYRI</sequence>
<evidence type="ECO:0000256" key="1">
    <source>
        <dbReference type="SAM" id="Coils"/>
    </source>
</evidence>
<proteinExistence type="predicted"/>
<evidence type="ECO:0000313" key="3">
    <source>
        <dbReference type="Proteomes" id="UP000001060"/>
    </source>
</evidence>
<organism evidence="2 3">
    <name type="scientific">Legionella longbeachae serogroup 1 (strain NSW150)</name>
    <dbReference type="NCBI Taxonomy" id="661367"/>
    <lineage>
        <taxon>Bacteria</taxon>
        <taxon>Pseudomonadati</taxon>
        <taxon>Pseudomonadota</taxon>
        <taxon>Gammaproteobacteria</taxon>
        <taxon>Legionellales</taxon>
        <taxon>Legionellaceae</taxon>
        <taxon>Legionella</taxon>
    </lineage>
</organism>
<feature type="coiled-coil region" evidence="1">
    <location>
        <begin position="33"/>
        <end position="60"/>
    </location>
</feature>
<evidence type="ECO:0000313" key="2">
    <source>
        <dbReference type="EMBL" id="CBJ11051.1"/>
    </source>
</evidence>
<accession>D3HQ81</accession>
<dbReference type="KEGG" id="llo:LLO_0709"/>
<reference evidence="2 3" key="1">
    <citation type="journal article" date="2010" name="PLoS Genet.">
        <title>Analysis of the Legionella longbeachae genome and transcriptome uncovers unique strategies to cause Legionnaires' disease.</title>
        <authorList>
            <person name="Cazalet C."/>
            <person name="Gomez-Valero L."/>
            <person name="Rusniok C."/>
            <person name="Lomma M."/>
            <person name="Dervins-Ravault D."/>
            <person name="Newton H."/>
            <person name="Sansom F."/>
            <person name="Jarraud S."/>
            <person name="Zidane N."/>
            <person name="Ma L."/>
            <person name="Bouchier C."/>
            <person name="Etienne J."/>
            <person name="Hartland E."/>
            <person name="Buchrieser C."/>
        </authorList>
    </citation>
    <scope>NUCLEOTIDE SEQUENCE [LARGE SCALE GENOMIC DNA]</scope>
    <source>
        <strain evidence="2 3">NSW150</strain>
    </source>
</reference>
<keyword evidence="3" id="KW-1185">Reference proteome</keyword>
<protein>
    <submittedName>
        <fullName evidence="2">Uncharacterized protein</fullName>
    </submittedName>
</protein>